<dbReference type="SMART" id="SM00233">
    <property type="entry name" value="PH"/>
    <property type="match status" value="1"/>
</dbReference>
<reference evidence="3" key="1">
    <citation type="journal article" date="2023" name="G3 (Bethesda)">
        <title>Whole genome assembly and annotation of the endangered Caribbean coral Acropora cervicornis.</title>
        <authorList>
            <person name="Selwyn J.D."/>
            <person name="Vollmer S.V."/>
        </authorList>
    </citation>
    <scope>NUCLEOTIDE SEQUENCE</scope>
    <source>
        <strain evidence="3">K2</strain>
    </source>
</reference>
<dbReference type="Gene3D" id="2.30.29.30">
    <property type="entry name" value="Pleckstrin-homology domain (PH domain)/Phosphotyrosine-binding domain (PTB)"/>
    <property type="match status" value="2"/>
</dbReference>
<dbReference type="SUPFAM" id="SSF50729">
    <property type="entry name" value="PH domain-like"/>
    <property type="match status" value="2"/>
</dbReference>
<feature type="compositionally biased region" description="Basic and acidic residues" evidence="1">
    <location>
        <begin position="368"/>
        <end position="390"/>
    </location>
</feature>
<reference evidence="3" key="2">
    <citation type="journal article" date="2023" name="Science">
        <title>Genomic signatures of disease resistance in endangered staghorn corals.</title>
        <authorList>
            <person name="Vollmer S.V."/>
            <person name="Selwyn J.D."/>
            <person name="Despard B.A."/>
            <person name="Roesel C.L."/>
        </authorList>
    </citation>
    <scope>NUCLEOTIDE SEQUENCE</scope>
    <source>
        <strain evidence="3">K2</strain>
    </source>
</reference>
<dbReference type="PROSITE" id="PS50003">
    <property type="entry name" value="PH_DOMAIN"/>
    <property type="match status" value="1"/>
</dbReference>
<dbReference type="Proteomes" id="UP001249851">
    <property type="component" value="Unassembled WGS sequence"/>
</dbReference>
<proteinExistence type="predicted"/>
<feature type="region of interest" description="Disordered" evidence="1">
    <location>
        <begin position="314"/>
        <end position="421"/>
    </location>
</feature>
<dbReference type="InterPro" id="IPR002404">
    <property type="entry name" value="IRS_PTB"/>
</dbReference>
<feature type="domain" description="PH" evidence="2">
    <location>
        <begin position="20"/>
        <end position="123"/>
    </location>
</feature>
<dbReference type="SMART" id="SM00310">
    <property type="entry name" value="PTBI"/>
    <property type="match status" value="1"/>
</dbReference>
<organism evidence="3 4">
    <name type="scientific">Acropora cervicornis</name>
    <name type="common">Staghorn coral</name>
    <dbReference type="NCBI Taxonomy" id="6130"/>
    <lineage>
        <taxon>Eukaryota</taxon>
        <taxon>Metazoa</taxon>
        <taxon>Cnidaria</taxon>
        <taxon>Anthozoa</taxon>
        <taxon>Hexacorallia</taxon>
        <taxon>Scleractinia</taxon>
        <taxon>Astrocoeniina</taxon>
        <taxon>Acroporidae</taxon>
        <taxon>Acropora</taxon>
    </lineage>
</organism>
<comment type="caution">
    <text evidence="3">The sequence shown here is derived from an EMBL/GenBank/DDBJ whole genome shotgun (WGS) entry which is preliminary data.</text>
</comment>
<feature type="compositionally biased region" description="Low complexity" evidence="1">
    <location>
        <begin position="320"/>
        <end position="336"/>
    </location>
</feature>
<dbReference type="SMART" id="SM01244">
    <property type="entry name" value="IRS"/>
    <property type="match status" value="1"/>
</dbReference>
<dbReference type="GO" id="GO:0005737">
    <property type="term" value="C:cytoplasm"/>
    <property type="evidence" value="ECO:0007669"/>
    <property type="project" value="TreeGrafter"/>
</dbReference>
<evidence type="ECO:0000256" key="1">
    <source>
        <dbReference type="SAM" id="MobiDB-lite"/>
    </source>
</evidence>
<dbReference type="AlphaFoldDB" id="A0AAD9QSV8"/>
<dbReference type="InterPro" id="IPR011993">
    <property type="entry name" value="PH-like_dom_sf"/>
</dbReference>
<gene>
    <name evidence="3" type="ORF">P5673_008692</name>
</gene>
<dbReference type="InterPro" id="IPR001849">
    <property type="entry name" value="PH_domain"/>
</dbReference>
<name>A0AAD9QSV8_ACRCE</name>
<dbReference type="PANTHER" id="PTHR21258">
    <property type="entry name" value="DOCKING PROTEIN RELATED"/>
    <property type="match status" value="1"/>
</dbReference>
<accession>A0AAD9QSV8</accession>
<keyword evidence="4" id="KW-1185">Reference proteome</keyword>
<sequence>MEDIEDIFEGWLERPTEDTDTKNKGWLKKSFTKKWKKAFYVLRKYCAGNQPFIQWFDKEDGWRRQSPRGTMELFPRYKVFKRAEQRAKQYVFEVTTDADSMVLAAESETVLDLWVIQLQMQTLMNPRIAGEVFRVKGCGSRQMQRIGARDQHCLLHISRWGLTLALERTRSVLAQWPLTTIRSYEALDSNEFSFEAGRASPMGEGKYNFFTHNVPPLHRDVPARNMNQSAPQAIETANSKRGMYDHLGRSDSIGSAHSLGGMSFNSESNLSYSRLERFPSWGSQASYQAHHGEQYNRLNAVPPLESNTVIQEESYDRLARSPSTSSRLLSQSVETRQQMEEMFEQRQTQLPPKPLKLKLNIPINDNGIKPRNDQTRSEEYPQSKNDKKSFVEQSSLPRTTQESTSREDNQEKDQSIYRKENRLSVVGSPNFVCLNLPHSSSVEVLPYLYAQVDLSKKRKNKSAEMMPNSGVADTRRISKSSDSILNGSPGGSPTFSHFSAFSASGGDATGGDYSMFVIPPQTPCSESVACCSIVSSPEVDENKAEFVTVLPPELPAKKGSYRGKEALGRAISEMSHVIENGKIQSQSFWNMK</sequence>
<evidence type="ECO:0000313" key="3">
    <source>
        <dbReference type="EMBL" id="KAK2566932.1"/>
    </source>
</evidence>
<dbReference type="EMBL" id="JARQWQ010000015">
    <property type="protein sequence ID" value="KAK2566932.1"/>
    <property type="molecule type" value="Genomic_DNA"/>
</dbReference>
<evidence type="ECO:0000259" key="2">
    <source>
        <dbReference type="PROSITE" id="PS50003"/>
    </source>
</evidence>
<dbReference type="InterPro" id="IPR050996">
    <property type="entry name" value="Docking_Protein_DOK"/>
</dbReference>
<feature type="compositionally biased region" description="Basic and acidic residues" evidence="1">
    <location>
        <begin position="404"/>
        <end position="421"/>
    </location>
</feature>
<evidence type="ECO:0000313" key="4">
    <source>
        <dbReference type="Proteomes" id="UP001249851"/>
    </source>
</evidence>
<dbReference type="GO" id="GO:0007169">
    <property type="term" value="P:cell surface receptor protein tyrosine kinase signaling pathway"/>
    <property type="evidence" value="ECO:0007669"/>
    <property type="project" value="TreeGrafter"/>
</dbReference>
<feature type="compositionally biased region" description="Polar residues" evidence="1">
    <location>
        <begin position="391"/>
        <end position="403"/>
    </location>
</feature>
<dbReference type="Pfam" id="PF02174">
    <property type="entry name" value="IRS"/>
    <property type="match status" value="1"/>
</dbReference>
<protein>
    <submittedName>
        <fullName evidence="3">Docking protein 6</fullName>
    </submittedName>
</protein>
<dbReference type="PANTHER" id="PTHR21258:SF56">
    <property type="entry name" value="IRS-TYPE PTB DOMAIN-CONTAINING PROTEIN"/>
    <property type="match status" value="1"/>
</dbReference>